<dbReference type="EMBL" id="JBHSOH010000001">
    <property type="protein sequence ID" value="MFC5846737.1"/>
    <property type="molecule type" value="Genomic_DNA"/>
</dbReference>
<evidence type="ECO:0000313" key="2">
    <source>
        <dbReference type="Proteomes" id="UP001595979"/>
    </source>
</evidence>
<reference evidence="2" key="1">
    <citation type="journal article" date="2019" name="Int. J. Syst. Evol. Microbiol.">
        <title>The Global Catalogue of Microorganisms (GCM) 10K type strain sequencing project: providing services to taxonomists for standard genome sequencing and annotation.</title>
        <authorList>
            <consortium name="The Broad Institute Genomics Platform"/>
            <consortium name="The Broad Institute Genome Sequencing Center for Infectious Disease"/>
            <person name="Wu L."/>
            <person name="Ma J."/>
        </authorList>
    </citation>
    <scope>NUCLEOTIDE SEQUENCE [LARGE SCALE GENOMIC DNA]</scope>
    <source>
        <strain evidence="2">CGMCC 1.15053</strain>
    </source>
</reference>
<protein>
    <submittedName>
        <fullName evidence="1">Uncharacterized protein</fullName>
    </submittedName>
</protein>
<name>A0ABW1DF83_9DEIO</name>
<proteinExistence type="predicted"/>
<evidence type="ECO:0000313" key="1">
    <source>
        <dbReference type="EMBL" id="MFC5846737.1"/>
    </source>
</evidence>
<gene>
    <name evidence="1" type="ORF">ACFPQ6_00305</name>
</gene>
<keyword evidence="2" id="KW-1185">Reference proteome</keyword>
<dbReference type="Proteomes" id="UP001595979">
    <property type="component" value="Unassembled WGS sequence"/>
</dbReference>
<sequence length="151" mass="16830">MPKIDIENPRITFARLTVTVGSTEILLRSISYSDSMERGDIEGNARMSLGVTDGMYRTDEGEIEVYADEFAVLMDAFGDGFYEKSFDVSVAYEKIGSSTLTKDEVIGCRWTKRSSSNETGPDALTRSLSYKPLYIRWNGKNPLSKMPDGAK</sequence>
<organism evidence="1 2">
    <name type="scientific">Deinococcus petrolearius</name>
    <dbReference type="NCBI Taxonomy" id="1751295"/>
    <lineage>
        <taxon>Bacteria</taxon>
        <taxon>Thermotogati</taxon>
        <taxon>Deinococcota</taxon>
        <taxon>Deinococci</taxon>
        <taxon>Deinococcales</taxon>
        <taxon>Deinococcaceae</taxon>
        <taxon>Deinococcus</taxon>
    </lineage>
</organism>
<comment type="caution">
    <text evidence="1">The sequence shown here is derived from an EMBL/GenBank/DDBJ whole genome shotgun (WGS) entry which is preliminary data.</text>
</comment>
<dbReference type="RefSeq" id="WP_380045051.1">
    <property type="nucleotide sequence ID" value="NZ_JBHSOH010000001.1"/>
</dbReference>
<accession>A0ABW1DF83</accession>